<name>A0ACB9QTL3_9MYRT</name>
<organism evidence="1 2">
    <name type="scientific">Melastoma candidum</name>
    <dbReference type="NCBI Taxonomy" id="119954"/>
    <lineage>
        <taxon>Eukaryota</taxon>
        <taxon>Viridiplantae</taxon>
        <taxon>Streptophyta</taxon>
        <taxon>Embryophyta</taxon>
        <taxon>Tracheophyta</taxon>
        <taxon>Spermatophyta</taxon>
        <taxon>Magnoliopsida</taxon>
        <taxon>eudicotyledons</taxon>
        <taxon>Gunneridae</taxon>
        <taxon>Pentapetalae</taxon>
        <taxon>rosids</taxon>
        <taxon>malvids</taxon>
        <taxon>Myrtales</taxon>
        <taxon>Melastomataceae</taxon>
        <taxon>Melastomatoideae</taxon>
        <taxon>Melastomateae</taxon>
        <taxon>Melastoma</taxon>
    </lineage>
</organism>
<dbReference type="EMBL" id="CM042884">
    <property type="protein sequence ID" value="KAI4370261.1"/>
    <property type="molecule type" value="Genomic_DNA"/>
</dbReference>
<protein>
    <submittedName>
        <fullName evidence="1">Uncharacterized protein</fullName>
    </submittedName>
</protein>
<reference evidence="2" key="1">
    <citation type="journal article" date="2023" name="Front. Plant Sci.">
        <title>Chromosomal-level genome assembly of Melastoma candidum provides insights into trichome evolution.</title>
        <authorList>
            <person name="Zhong Y."/>
            <person name="Wu W."/>
            <person name="Sun C."/>
            <person name="Zou P."/>
            <person name="Liu Y."/>
            <person name="Dai S."/>
            <person name="Zhou R."/>
        </authorList>
    </citation>
    <scope>NUCLEOTIDE SEQUENCE [LARGE SCALE GENOMIC DNA]</scope>
</reference>
<gene>
    <name evidence="1" type="ORF">MLD38_018628</name>
</gene>
<evidence type="ECO:0000313" key="1">
    <source>
        <dbReference type="EMBL" id="KAI4370261.1"/>
    </source>
</evidence>
<keyword evidence="2" id="KW-1185">Reference proteome</keyword>
<dbReference type="Proteomes" id="UP001057402">
    <property type="component" value="Chromosome 5"/>
</dbReference>
<evidence type="ECO:0000313" key="2">
    <source>
        <dbReference type="Proteomes" id="UP001057402"/>
    </source>
</evidence>
<comment type="caution">
    <text evidence="1">The sequence shown here is derived from an EMBL/GenBank/DDBJ whole genome shotgun (WGS) entry which is preliminary data.</text>
</comment>
<proteinExistence type="predicted"/>
<sequence length="178" mass="19437">MSFSSVVKEANENKIRLNLHIGTGKRFPGLVNHSFVVDLCCRYASTGKLTTKSDVYSHGVVLLELLTGRVPVDSKTPPGEHVLISWVGKTAVPFPCNYPKKELIQVAAIAAVCMQPEADYRPLMVDIVQSLIPLVRNYVSLSSSPSMRIQTVQLALDISRSGALNGQFPFGSSSFDTR</sequence>
<accession>A0ACB9QTL3</accession>